<feature type="region of interest" description="Disordered" evidence="10">
    <location>
        <begin position="387"/>
        <end position="407"/>
    </location>
</feature>
<dbReference type="SMART" id="SM00293">
    <property type="entry name" value="PWWP"/>
    <property type="match status" value="1"/>
</dbReference>
<dbReference type="FunFam" id="3.40.1170.10:FF:000002">
    <property type="entry name" value="DNA mismatch repair protein"/>
    <property type="match status" value="1"/>
</dbReference>
<evidence type="ECO:0000313" key="13">
    <source>
        <dbReference type="Proteomes" id="UP000472267"/>
    </source>
</evidence>
<dbReference type="Pfam" id="PF00488">
    <property type="entry name" value="MutS_V"/>
    <property type="match status" value="1"/>
</dbReference>
<dbReference type="InterPro" id="IPR027417">
    <property type="entry name" value="P-loop_NTPase"/>
</dbReference>
<feature type="compositionally biased region" description="Low complexity" evidence="10">
    <location>
        <begin position="35"/>
        <end position="46"/>
    </location>
</feature>
<evidence type="ECO:0000256" key="3">
    <source>
        <dbReference type="ARBA" id="ARBA00022741"/>
    </source>
</evidence>
<dbReference type="Gene3D" id="2.30.30.140">
    <property type="match status" value="1"/>
</dbReference>
<dbReference type="GO" id="GO:0051053">
    <property type="term" value="P:negative regulation of DNA metabolic process"/>
    <property type="evidence" value="ECO:0007669"/>
    <property type="project" value="UniProtKB-ARBA"/>
</dbReference>
<feature type="compositionally biased region" description="Low complexity" evidence="10">
    <location>
        <begin position="60"/>
        <end position="74"/>
    </location>
</feature>
<reference evidence="12" key="3">
    <citation type="submission" date="2025-09" db="UniProtKB">
        <authorList>
            <consortium name="Ensembl"/>
        </authorList>
    </citation>
    <scope>IDENTIFICATION</scope>
</reference>
<feature type="region of interest" description="Disordered" evidence="10">
    <location>
        <begin position="194"/>
        <end position="350"/>
    </location>
</feature>
<dbReference type="FunFam" id="1.10.1420.10:FF:000005">
    <property type="entry name" value="DNA mismatch repair protein"/>
    <property type="match status" value="1"/>
</dbReference>
<evidence type="ECO:0000256" key="8">
    <source>
        <dbReference type="PIRNR" id="PIRNR037677"/>
    </source>
</evidence>
<dbReference type="Pfam" id="PF01624">
    <property type="entry name" value="MutS_I"/>
    <property type="match status" value="1"/>
</dbReference>
<dbReference type="PIRSF" id="PIRSF037677">
    <property type="entry name" value="DNA_mis_repair_Msh6"/>
    <property type="match status" value="1"/>
</dbReference>
<dbReference type="GeneID" id="115399018"/>
<keyword evidence="3 8" id="KW-0547">Nucleotide-binding</keyword>
<dbReference type="InterPro" id="IPR007695">
    <property type="entry name" value="DNA_mismatch_repair_MutS-lik_N"/>
</dbReference>
<dbReference type="Gene3D" id="1.10.1420.10">
    <property type="match status" value="2"/>
</dbReference>
<keyword evidence="4 8" id="KW-0227">DNA damage</keyword>
<feature type="compositionally biased region" description="Low complexity" evidence="10">
    <location>
        <begin position="327"/>
        <end position="339"/>
    </location>
</feature>
<keyword evidence="13" id="KW-1185">Reference proteome</keyword>
<evidence type="ECO:0000256" key="7">
    <source>
        <dbReference type="ARBA" id="ARBA00023242"/>
    </source>
</evidence>
<dbReference type="GO" id="GO:0140664">
    <property type="term" value="F:ATP-dependent DNA damage sensor activity"/>
    <property type="evidence" value="ECO:0007669"/>
    <property type="project" value="InterPro"/>
</dbReference>
<dbReference type="Gene3D" id="3.40.1170.10">
    <property type="entry name" value="DNA repair protein MutS, domain I"/>
    <property type="match status" value="1"/>
</dbReference>
<dbReference type="PROSITE" id="PS50812">
    <property type="entry name" value="PWWP"/>
    <property type="match status" value="1"/>
</dbReference>
<feature type="compositionally biased region" description="Basic and acidic residues" evidence="10">
    <location>
        <begin position="232"/>
        <end position="241"/>
    </location>
</feature>
<dbReference type="GO" id="GO:0030983">
    <property type="term" value="F:mismatched DNA binding"/>
    <property type="evidence" value="ECO:0007669"/>
    <property type="project" value="UniProtKB-UniRule"/>
</dbReference>
<evidence type="ECO:0000256" key="2">
    <source>
        <dbReference type="ARBA" id="ARBA00006271"/>
    </source>
</evidence>
<evidence type="ECO:0000256" key="4">
    <source>
        <dbReference type="ARBA" id="ARBA00022763"/>
    </source>
</evidence>
<feature type="region of interest" description="Disordered" evidence="10">
    <location>
        <begin position="1"/>
        <end position="74"/>
    </location>
</feature>
<feature type="compositionally biased region" description="Acidic residues" evidence="10">
    <location>
        <begin position="287"/>
        <end position="309"/>
    </location>
</feature>
<proteinExistence type="inferred from homology"/>
<dbReference type="GO" id="GO:0005524">
    <property type="term" value="F:ATP binding"/>
    <property type="evidence" value="ECO:0007669"/>
    <property type="project" value="UniProtKB-UniRule"/>
</dbReference>
<evidence type="ECO:0000256" key="10">
    <source>
        <dbReference type="SAM" id="MobiDB-lite"/>
    </source>
</evidence>
<evidence type="ECO:0000259" key="11">
    <source>
        <dbReference type="PROSITE" id="PS50812"/>
    </source>
</evidence>
<dbReference type="FunFam" id="2.30.30.140:FF:000144">
    <property type="entry name" value="DNA mismatch repair protein"/>
    <property type="match status" value="1"/>
</dbReference>
<accession>A0A672JJI0</accession>
<dbReference type="RefSeq" id="XP_029961992.1">
    <property type="nucleotide sequence ID" value="XM_030106132.1"/>
</dbReference>
<evidence type="ECO:0000313" key="12">
    <source>
        <dbReference type="Ensembl" id="ENSSFAP00005053357.1"/>
    </source>
</evidence>
<dbReference type="InterPro" id="IPR036678">
    <property type="entry name" value="MutS_con_dom_sf"/>
</dbReference>
<feature type="compositionally biased region" description="Pro residues" evidence="10">
    <location>
        <begin position="14"/>
        <end position="28"/>
    </location>
</feature>
<evidence type="ECO:0000256" key="5">
    <source>
        <dbReference type="ARBA" id="ARBA00022840"/>
    </source>
</evidence>
<dbReference type="Proteomes" id="UP000472267">
    <property type="component" value="Chromosome 13"/>
</dbReference>
<dbReference type="FunFam" id="1.10.1420.10:FF:000006">
    <property type="entry name" value="DNA mismatch repair protein"/>
    <property type="match status" value="1"/>
</dbReference>
<reference evidence="12" key="2">
    <citation type="submission" date="2025-08" db="UniProtKB">
        <authorList>
            <consortium name="Ensembl"/>
        </authorList>
    </citation>
    <scope>IDENTIFICATION</scope>
</reference>
<dbReference type="InterPro" id="IPR017261">
    <property type="entry name" value="DNA_mismatch_repair_MutS/MSH"/>
</dbReference>
<dbReference type="PANTHER" id="PTHR11361:SF148">
    <property type="entry name" value="DNA MISMATCH REPAIR PROTEIN MSH6"/>
    <property type="match status" value="1"/>
</dbReference>
<organism evidence="12 13">
    <name type="scientific">Salarias fasciatus</name>
    <name type="common">Jewelled blenny</name>
    <name type="synonym">Blennius fasciatus</name>
    <dbReference type="NCBI Taxonomy" id="181472"/>
    <lineage>
        <taxon>Eukaryota</taxon>
        <taxon>Metazoa</taxon>
        <taxon>Chordata</taxon>
        <taxon>Craniata</taxon>
        <taxon>Vertebrata</taxon>
        <taxon>Euteleostomi</taxon>
        <taxon>Actinopterygii</taxon>
        <taxon>Neopterygii</taxon>
        <taxon>Teleostei</taxon>
        <taxon>Neoteleostei</taxon>
        <taxon>Acanthomorphata</taxon>
        <taxon>Ovalentaria</taxon>
        <taxon>Blenniimorphae</taxon>
        <taxon>Blenniiformes</taxon>
        <taxon>Blennioidei</taxon>
        <taxon>Blenniidae</taxon>
        <taxon>Salariinae</taxon>
        <taxon>Salarias</taxon>
    </lineage>
</organism>
<dbReference type="SUPFAM" id="SSF53150">
    <property type="entry name" value="DNA repair protein MutS, domain II"/>
    <property type="match status" value="1"/>
</dbReference>
<dbReference type="Pfam" id="PF05188">
    <property type="entry name" value="MutS_II"/>
    <property type="match status" value="1"/>
</dbReference>
<dbReference type="FunFam" id="3.40.50.300:FF:000645">
    <property type="entry name" value="DNA mismatch repair protein"/>
    <property type="match status" value="1"/>
</dbReference>
<keyword evidence="7" id="KW-0539">Nucleus</keyword>
<dbReference type="Pfam" id="PF05192">
    <property type="entry name" value="MutS_III"/>
    <property type="match status" value="1"/>
</dbReference>
<dbReference type="GO" id="GO:0032301">
    <property type="term" value="C:MutSalpha complex"/>
    <property type="evidence" value="ECO:0007669"/>
    <property type="project" value="TreeGrafter"/>
</dbReference>
<dbReference type="InterPro" id="IPR036187">
    <property type="entry name" value="DNA_mismatch_repair_MutS_sf"/>
</dbReference>
<dbReference type="InterPro" id="IPR007860">
    <property type="entry name" value="DNA_mmatch_repair_MutS_con_dom"/>
</dbReference>
<evidence type="ECO:0000256" key="6">
    <source>
        <dbReference type="ARBA" id="ARBA00023125"/>
    </source>
</evidence>
<dbReference type="InterPro" id="IPR045076">
    <property type="entry name" value="MutS"/>
</dbReference>
<keyword evidence="5 8" id="KW-0067">ATP-binding</keyword>
<feature type="domain" description="PWWP" evidence="11">
    <location>
        <begin position="96"/>
        <end position="158"/>
    </location>
</feature>
<dbReference type="Gene3D" id="3.40.50.300">
    <property type="entry name" value="P-loop containing nucleotide triphosphate hydrolases"/>
    <property type="match status" value="1"/>
</dbReference>
<dbReference type="SUPFAM" id="SSF48334">
    <property type="entry name" value="DNA repair protein MutS, domain III"/>
    <property type="match status" value="1"/>
</dbReference>
<sequence length="1378" mass="153462">MAKQSSLFSFFTKSPPPVAKPKPKPNPSPTEADLPSSVKKSNSSPKEQANETPQKHKTQTAKQKSASKASSGGLKKLFGDKASAAKDSTPACPFTAGALVWAKLEGHPWWPCMVVPQPLTGQQMRGQGREQRIHVHFFDEPPTRGWVSSKYVREYQGSDSSDAKTGGMFFSGKPVIRRAMELADEVMFESPEKRLKMPLCMDPSDDEEDDEDDDEMELDNSSVTDDEQVSDVDEKKTESTKASRASRRSSRASTEKGSKPKRRRIIVASDSDGSEDEFKPEQAASSSEEEEEEEAVASSEEESVEESEAESPVKPVKRKRPADKPAKAPAAPFAGPKRAQPAVAADTKSRLSAFSAPDTFESQASGPGAAGATTVWDHEKLEWLQDGRRKDRRRRRQSEDDYDPSTLYVPEDFQNRNTPGMRRWWQLKSEMFDTVIFYKVGKFYELYHMDAVIGVNELGLTFMKGTWAHSGFPEIGFARFSDVLVQKGYKVARVEQTETPEMMEARCKTLAKPTKFDRVVKREVCRIITRGTQTYSVLDGAPSESQSKFLLSLKEKAEEESSGRSRMYGVCFVDTSVGYFHVGQFQDDRHCSRLRTLIAHFPPAEVLYERGNPSAETRKILKASLSSALQEGLNAGTQFWDAQKTLKTLSEEDYFKESSGKEQGSGNGFLPALLRNMTSESDSLCLTPKEGYELALSAFGGCIFYLKKCLVDQELLSMANFEEYVPVDVEMEKAVGPASFFAQTRQRMVLDGVTLANLEIFQNGSGGTEGTLLERLDTCSAPFGKRLLKQWLCAPLCNPASIRDRLDAVEDLMAAQAQATDATELLKKLPDLERLLSKIHSIGILKGQEHPDSRAVLYEEVTYSKRKIADFLSALEGFKTMQEIISCFEPVLGEFRSTLLPQLVTLKGEKKGLFPDLSGELKRWDTAFDHQKARSTGVITPKAGFDPEYDQALTEVKNRERELMDYLDRQKKRLGCKSVSYWGTGRNRYQLEVPESVSERNIPEEYEVKSTKKGWKRYVTKETERLFSELQSFEEKRDAALKDCMRRLFYNFDKNYSDWKTGVECMAVLDVLLALSRYSQGGDGPMARPQVILPEDGAQAAPFIDITGSRHPCVTKTFFGDDFIPNDISIGCPGSSEADEGGSRASCVLVTGPNMGGKSTLMRQCGLVIILAQLGCYVPAESVRFTPVDRVFTRLGASDRIMAGESTFFVELSETASILHHATQHSLVLLDELGRGTATYDGTAIASAVVKELAEKICCRTLFSTHYHSLVEDYANNSAVRLGHMACMVENECEDPSQETITFLYKFISGACPKSYGFNAARLAGLPEEVIQSGHRKAREFEKNTISLRLFKKLCQFAEDPSLDATTLTSLVQMLNTL</sequence>
<dbReference type="Pfam" id="PF00855">
    <property type="entry name" value="PWWP"/>
    <property type="match status" value="1"/>
</dbReference>
<dbReference type="InParanoid" id="A0A672JJI0"/>
<protein>
    <recommendedName>
        <fullName evidence="8">DNA mismatch repair protein</fullName>
    </recommendedName>
</protein>
<dbReference type="OMA" id="TPMMAQY"/>
<evidence type="ECO:0000256" key="9">
    <source>
        <dbReference type="RuleBase" id="RU003756"/>
    </source>
</evidence>
<dbReference type="Pfam" id="PF05190">
    <property type="entry name" value="MutS_IV"/>
    <property type="match status" value="1"/>
</dbReference>
<dbReference type="FunFam" id="3.30.420.110:FF:000004">
    <property type="entry name" value="DNA mismatch repair protein"/>
    <property type="match status" value="1"/>
</dbReference>
<dbReference type="InterPro" id="IPR000313">
    <property type="entry name" value="PWWP_dom"/>
</dbReference>
<feature type="compositionally biased region" description="Acidic residues" evidence="10">
    <location>
        <begin position="203"/>
        <end position="231"/>
    </location>
</feature>
<dbReference type="NCBIfam" id="NF003810">
    <property type="entry name" value="PRK05399.1"/>
    <property type="match status" value="1"/>
</dbReference>
<dbReference type="Gene3D" id="3.30.420.110">
    <property type="entry name" value="MutS, connector domain"/>
    <property type="match status" value="1"/>
</dbReference>
<dbReference type="InterPro" id="IPR016151">
    <property type="entry name" value="DNA_mismatch_repair_MutS_N"/>
</dbReference>
<comment type="similarity">
    <text evidence="2 8 9">Belongs to the DNA mismatch repair MutS family.</text>
</comment>
<dbReference type="SMART" id="SM00533">
    <property type="entry name" value="MUTSd"/>
    <property type="match status" value="1"/>
</dbReference>
<dbReference type="PANTHER" id="PTHR11361">
    <property type="entry name" value="DNA MISMATCH REPAIR PROTEIN MUTS FAMILY MEMBER"/>
    <property type="match status" value="1"/>
</dbReference>
<dbReference type="CDD" id="cd05837">
    <property type="entry name" value="PWWP_MSH6"/>
    <property type="match status" value="1"/>
</dbReference>
<dbReference type="SMART" id="SM00534">
    <property type="entry name" value="MUTSac"/>
    <property type="match status" value="1"/>
</dbReference>
<comment type="function">
    <text evidence="8 9">Component of the post-replicative DNA mismatch repair system (MMR).</text>
</comment>
<dbReference type="InterPro" id="IPR007861">
    <property type="entry name" value="DNA_mismatch_repair_MutS_clamp"/>
</dbReference>
<comment type="subcellular location">
    <subcellularLocation>
        <location evidence="1">Nucleus</location>
    </subcellularLocation>
</comment>
<dbReference type="PROSITE" id="PS00486">
    <property type="entry name" value="DNA_MISMATCH_REPAIR_2"/>
    <property type="match status" value="1"/>
</dbReference>
<dbReference type="Ensembl" id="ENSSFAT00005055031.1">
    <property type="protein sequence ID" value="ENSSFAP00005053357.1"/>
    <property type="gene ID" value="ENSSFAG00005025494.1"/>
</dbReference>
<dbReference type="CTD" id="2956"/>
<dbReference type="SUPFAM" id="SSF52540">
    <property type="entry name" value="P-loop containing nucleoside triphosphate hydrolases"/>
    <property type="match status" value="1"/>
</dbReference>
<dbReference type="GO" id="GO:0006298">
    <property type="term" value="P:mismatch repair"/>
    <property type="evidence" value="ECO:0007669"/>
    <property type="project" value="InterPro"/>
</dbReference>
<evidence type="ECO:0000256" key="1">
    <source>
        <dbReference type="ARBA" id="ARBA00004123"/>
    </source>
</evidence>
<keyword evidence="6 8" id="KW-0238">DNA-binding</keyword>
<keyword evidence="8 9" id="KW-0234">DNA repair</keyword>
<feature type="compositionally biased region" description="Polar residues" evidence="10">
    <location>
        <begin position="1"/>
        <end position="12"/>
    </location>
</feature>
<dbReference type="SUPFAM" id="SSF63748">
    <property type="entry name" value="Tudor/PWWP/MBT"/>
    <property type="match status" value="1"/>
</dbReference>
<reference evidence="12" key="1">
    <citation type="submission" date="2019-06" db="EMBL/GenBank/DDBJ databases">
        <authorList>
            <consortium name="Wellcome Sanger Institute Data Sharing"/>
        </authorList>
    </citation>
    <scope>NUCLEOTIDE SEQUENCE [LARGE SCALE GENOMIC DNA]</scope>
</reference>
<gene>
    <name evidence="12" type="primary">msh6</name>
</gene>
<dbReference type="SUPFAM" id="SSF55271">
    <property type="entry name" value="DNA repair protein MutS, domain I"/>
    <property type="match status" value="1"/>
</dbReference>
<dbReference type="InterPro" id="IPR007696">
    <property type="entry name" value="DNA_mismatch_repair_MutS_core"/>
</dbReference>
<name>A0A672JJI0_SALFA</name>
<dbReference type="InterPro" id="IPR000432">
    <property type="entry name" value="DNA_mismatch_repair_MutS_C"/>
</dbReference>